<evidence type="ECO:0000256" key="1">
    <source>
        <dbReference type="ARBA" id="ARBA00004571"/>
    </source>
</evidence>
<evidence type="ECO:0000313" key="17">
    <source>
        <dbReference type="Proteomes" id="UP001419910"/>
    </source>
</evidence>
<dbReference type="InterPro" id="IPR012910">
    <property type="entry name" value="Plug_dom"/>
</dbReference>
<dbReference type="Pfam" id="PF00593">
    <property type="entry name" value="TonB_dep_Rec_b-barrel"/>
    <property type="match status" value="1"/>
</dbReference>
<evidence type="ECO:0000256" key="6">
    <source>
        <dbReference type="ARBA" id="ARBA00023004"/>
    </source>
</evidence>
<evidence type="ECO:0000259" key="14">
    <source>
        <dbReference type="Pfam" id="PF00593"/>
    </source>
</evidence>
<evidence type="ECO:0000256" key="10">
    <source>
        <dbReference type="ARBA" id="ARBA00023237"/>
    </source>
</evidence>
<comment type="caution">
    <text evidence="16">The sequence shown here is derived from an EMBL/GenBank/DDBJ whole genome shotgun (WGS) entry which is preliminary data.</text>
</comment>
<evidence type="ECO:0000256" key="4">
    <source>
        <dbReference type="ARBA" id="ARBA00022496"/>
    </source>
</evidence>
<keyword evidence="8 12" id="KW-0798">TonB box</keyword>
<keyword evidence="9 11" id="KW-0472">Membrane</keyword>
<feature type="chain" id="PRO_5045806529" evidence="13">
    <location>
        <begin position="26"/>
        <end position="861"/>
    </location>
</feature>
<evidence type="ECO:0000256" key="3">
    <source>
        <dbReference type="ARBA" id="ARBA00022452"/>
    </source>
</evidence>
<evidence type="ECO:0000259" key="15">
    <source>
        <dbReference type="Pfam" id="PF07715"/>
    </source>
</evidence>
<keyword evidence="7" id="KW-0406">Ion transport</keyword>
<accession>A0ABU9XX13</accession>
<sequence>MLVSNRRLAIAALLASASFAAPAFAQSTPADTQAAPVDESNDIVVTAQKREESMQNVPISIQAIGTKKLDQLNISNFAQYTQLLPSVSFQALGGTPGTNVVYMRGVASGGDGNHSGSLPSVGVYLDEQPVSTIGGNLDVHIYDIARIESLAGPQGTLYGASSEAGTIRIITNKPDTSGFYGRVDGEVNTVNKGGVGGKIEGMVNMPFSQDIALRVVGFYQKDAGFVDNVPGCRSFMPEPTNNACTATHGGIAVNNSAFVKKDYNDTELWGGRAALKIDLDDNWTVMPTVIYQDERSHGSYGYDPKVGDLQVQHFFPEYRRDRFIQAALTIQGKLGNWDLTYAGAYLDRKDFSSSDYTDYAEAYDSLYSSVGGIAGYFYFKNAAGTTIDPRQKVIGSDHFKKMSQEFRVASPQDERFRIVAGAFYQRQSNDIHQDYQVAGLDPALSVNGVPGTLWLTQQHRVDKDYAMFGEASFDILPNLTLTGGGRAFIYDNSLIGFFGFGRNPAGPPYNAAGSSRTGVAGCFTTTGATLRDNPGGTLLPAAVAGSPCTDLGTFFNGGIIPKGTQGQGFTHRLNLTWKPVKDVLLYGTWSRGFRPGGINRRGTIPPYAADYLTNYEIGWKTTLLDGKLRFNGAIYQQEWKKFQFSFLGQNSFTEIHNGPDARIRGVEMDANLNLGRLTLTGSGSYTDAKTKRNLCGYDDATFTCTTPGANGQINYISAAAGTRLPITPRFKVNGTARYTVPVGSAKAYAQLVVAHQSSAASDIRTKVFIAALNDPTDPATVANPANFYSPAATLGRLKSYTTGDVAVGYEFGNYSLEAFVSNFWDERAQLSRFEECGSCSQRPYIVTNTPRTIGVRAGAKF</sequence>
<dbReference type="PROSITE" id="PS52016">
    <property type="entry name" value="TONB_DEPENDENT_REC_3"/>
    <property type="match status" value="1"/>
</dbReference>
<proteinExistence type="inferred from homology"/>
<dbReference type="EMBL" id="JBDIME010000001">
    <property type="protein sequence ID" value="MEN2788087.1"/>
    <property type="molecule type" value="Genomic_DNA"/>
</dbReference>
<reference evidence="16 17" key="1">
    <citation type="submission" date="2024-05" db="EMBL/GenBank/DDBJ databases">
        <authorList>
            <person name="Liu Q."/>
            <person name="Xin Y.-H."/>
        </authorList>
    </citation>
    <scope>NUCLEOTIDE SEQUENCE [LARGE SCALE GENOMIC DNA]</scope>
    <source>
        <strain evidence="16 17">CGMCC 1.10181</strain>
    </source>
</reference>
<dbReference type="Pfam" id="PF07715">
    <property type="entry name" value="Plug"/>
    <property type="match status" value="1"/>
</dbReference>
<dbReference type="Proteomes" id="UP001419910">
    <property type="component" value="Unassembled WGS sequence"/>
</dbReference>
<comment type="subcellular location">
    <subcellularLocation>
        <location evidence="1 11">Cell outer membrane</location>
        <topology evidence="1 11">Multi-pass membrane protein</topology>
    </subcellularLocation>
</comment>
<keyword evidence="17" id="KW-1185">Reference proteome</keyword>
<dbReference type="PANTHER" id="PTHR32552">
    <property type="entry name" value="FERRICHROME IRON RECEPTOR-RELATED"/>
    <property type="match status" value="1"/>
</dbReference>
<dbReference type="SUPFAM" id="SSF56935">
    <property type="entry name" value="Porins"/>
    <property type="match status" value="1"/>
</dbReference>
<dbReference type="InterPro" id="IPR000531">
    <property type="entry name" value="Beta-barrel_TonB"/>
</dbReference>
<evidence type="ECO:0000256" key="7">
    <source>
        <dbReference type="ARBA" id="ARBA00023065"/>
    </source>
</evidence>
<evidence type="ECO:0000256" key="5">
    <source>
        <dbReference type="ARBA" id="ARBA00022692"/>
    </source>
</evidence>
<gene>
    <name evidence="16" type="ORF">ABC974_00460</name>
</gene>
<name>A0ABU9XX13_9SPHN</name>
<dbReference type="InterPro" id="IPR039426">
    <property type="entry name" value="TonB-dep_rcpt-like"/>
</dbReference>
<keyword evidence="5 11" id="KW-0812">Transmembrane</keyword>
<dbReference type="PANTHER" id="PTHR32552:SF81">
    <property type="entry name" value="TONB-DEPENDENT OUTER MEMBRANE RECEPTOR"/>
    <property type="match status" value="1"/>
</dbReference>
<evidence type="ECO:0000256" key="9">
    <source>
        <dbReference type="ARBA" id="ARBA00023136"/>
    </source>
</evidence>
<keyword evidence="2 11" id="KW-0813">Transport</keyword>
<keyword evidence="4" id="KW-0410">Iron transport</keyword>
<evidence type="ECO:0000256" key="11">
    <source>
        <dbReference type="PROSITE-ProRule" id="PRU01360"/>
    </source>
</evidence>
<dbReference type="RefSeq" id="WP_343887658.1">
    <property type="nucleotide sequence ID" value="NZ_BAAAEH010000005.1"/>
</dbReference>
<organism evidence="16 17">
    <name type="scientific">Sphingomonas oligophenolica</name>
    <dbReference type="NCBI Taxonomy" id="301154"/>
    <lineage>
        <taxon>Bacteria</taxon>
        <taxon>Pseudomonadati</taxon>
        <taxon>Pseudomonadota</taxon>
        <taxon>Alphaproteobacteria</taxon>
        <taxon>Sphingomonadales</taxon>
        <taxon>Sphingomonadaceae</taxon>
        <taxon>Sphingomonas</taxon>
    </lineage>
</organism>
<evidence type="ECO:0000256" key="12">
    <source>
        <dbReference type="RuleBase" id="RU003357"/>
    </source>
</evidence>
<evidence type="ECO:0000256" key="2">
    <source>
        <dbReference type="ARBA" id="ARBA00022448"/>
    </source>
</evidence>
<keyword evidence="6" id="KW-0408">Iron</keyword>
<evidence type="ECO:0000256" key="8">
    <source>
        <dbReference type="ARBA" id="ARBA00023077"/>
    </source>
</evidence>
<feature type="domain" description="TonB-dependent receptor-like beta-barrel" evidence="14">
    <location>
        <begin position="300"/>
        <end position="822"/>
    </location>
</feature>
<dbReference type="Gene3D" id="2.40.170.20">
    <property type="entry name" value="TonB-dependent receptor, beta-barrel domain"/>
    <property type="match status" value="2"/>
</dbReference>
<evidence type="ECO:0000256" key="13">
    <source>
        <dbReference type="SAM" id="SignalP"/>
    </source>
</evidence>
<keyword evidence="10 11" id="KW-0998">Cell outer membrane</keyword>
<feature type="domain" description="TonB-dependent receptor plug" evidence="15">
    <location>
        <begin position="55"/>
        <end position="166"/>
    </location>
</feature>
<dbReference type="InterPro" id="IPR036942">
    <property type="entry name" value="Beta-barrel_TonB_sf"/>
</dbReference>
<keyword evidence="3 11" id="KW-1134">Transmembrane beta strand</keyword>
<evidence type="ECO:0000313" key="16">
    <source>
        <dbReference type="EMBL" id="MEN2788087.1"/>
    </source>
</evidence>
<protein>
    <submittedName>
        <fullName evidence="16">TonB-dependent receptor</fullName>
    </submittedName>
</protein>
<comment type="similarity">
    <text evidence="11 12">Belongs to the TonB-dependent receptor family.</text>
</comment>
<keyword evidence="13" id="KW-0732">Signal</keyword>
<feature type="signal peptide" evidence="13">
    <location>
        <begin position="1"/>
        <end position="25"/>
    </location>
</feature>
<keyword evidence="16" id="KW-0675">Receptor</keyword>